<evidence type="ECO:0000313" key="2">
    <source>
        <dbReference type="Proteomes" id="UP001285441"/>
    </source>
</evidence>
<protein>
    <recommendedName>
        <fullName evidence="3">Heterokaryon incompatibility domain-containing protein</fullName>
    </recommendedName>
</protein>
<proteinExistence type="predicted"/>
<dbReference type="PANTHER" id="PTHR10622:SF12">
    <property type="entry name" value="HET DOMAIN-CONTAINING PROTEIN"/>
    <property type="match status" value="1"/>
</dbReference>
<accession>A0AAE0U0Q8</accession>
<gene>
    <name evidence="1" type="ORF">B0H63DRAFT_447609</name>
</gene>
<comment type="caution">
    <text evidence="1">The sequence shown here is derived from an EMBL/GenBank/DDBJ whole genome shotgun (WGS) entry which is preliminary data.</text>
</comment>
<keyword evidence="2" id="KW-1185">Reference proteome</keyword>
<reference evidence="1" key="1">
    <citation type="journal article" date="2023" name="Mol. Phylogenet. Evol.">
        <title>Genome-scale phylogeny and comparative genomics of the fungal order Sordariales.</title>
        <authorList>
            <person name="Hensen N."/>
            <person name="Bonometti L."/>
            <person name="Westerberg I."/>
            <person name="Brannstrom I.O."/>
            <person name="Guillou S."/>
            <person name="Cros-Aarteil S."/>
            <person name="Calhoun S."/>
            <person name="Haridas S."/>
            <person name="Kuo A."/>
            <person name="Mondo S."/>
            <person name="Pangilinan J."/>
            <person name="Riley R."/>
            <person name="LaButti K."/>
            <person name="Andreopoulos B."/>
            <person name="Lipzen A."/>
            <person name="Chen C."/>
            <person name="Yan M."/>
            <person name="Daum C."/>
            <person name="Ng V."/>
            <person name="Clum A."/>
            <person name="Steindorff A."/>
            <person name="Ohm R.A."/>
            <person name="Martin F."/>
            <person name="Silar P."/>
            <person name="Natvig D.O."/>
            <person name="Lalanne C."/>
            <person name="Gautier V."/>
            <person name="Ament-Velasquez S.L."/>
            <person name="Kruys A."/>
            <person name="Hutchinson M.I."/>
            <person name="Powell A.J."/>
            <person name="Barry K."/>
            <person name="Miller A.N."/>
            <person name="Grigoriev I.V."/>
            <person name="Debuchy R."/>
            <person name="Gladieux P."/>
            <person name="Hiltunen Thoren M."/>
            <person name="Johannesson H."/>
        </authorList>
    </citation>
    <scope>NUCLEOTIDE SEQUENCE</scope>
    <source>
        <strain evidence="1">CBS 232.78</strain>
    </source>
</reference>
<dbReference type="Proteomes" id="UP001285441">
    <property type="component" value="Unassembled WGS sequence"/>
</dbReference>
<evidence type="ECO:0008006" key="3">
    <source>
        <dbReference type="Google" id="ProtNLM"/>
    </source>
</evidence>
<evidence type="ECO:0000313" key="1">
    <source>
        <dbReference type="EMBL" id="KAK3386693.1"/>
    </source>
</evidence>
<sequence>MRLINTSTLQFGEFFGSNIPRYAILSHTWGDGEMSYQDWLYCQRQVPRRWGWVYHDDEVAKLQSTSGHAKIVNACRTSSAALSDAINSMFDWYGASSICYAFLADVPTVTPHESTPDSSDFKQSWWFTRGRTLQELIAPHEVHFYSESWNFIASTSSNTLPLLFKILRRCLIPYSTHLLKKSRKSSDKCP</sequence>
<dbReference type="AlphaFoldDB" id="A0AAE0U0Q8"/>
<organism evidence="1 2">
    <name type="scientific">Podospora didyma</name>
    <dbReference type="NCBI Taxonomy" id="330526"/>
    <lineage>
        <taxon>Eukaryota</taxon>
        <taxon>Fungi</taxon>
        <taxon>Dikarya</taxon>
        <taxon>Ascomycota</taxon>
        <taxon>Pezizomycotina</taxon>
        <taxon>Sordariomycetes</taxon>
        <taxon>Sordariomycetidae</taxon>
        <taxon>Sordariales</taxon>
        <taxon>Podosporaceae</taxon>
        <taxon>Podospora</taxon>
    </lineage>
</organism>
<dbReference type="PANTHER" id="PTHR10622">
    <property type="entry name" value="HET DOMAIN-CONTAINING PROTEIN"/>
    <property type="match status" value="1"/>
</dbReference>
<name>A0AAE0U0Q8_9PEZI</name>
<dbReference type="EMBL" id="JAULSW010000003">
    <property type="protein sequence ID" value="KAK3386693.1"/>
    <property type="molecule type" value="Genomic_DNA"/>
</dbReference>
<reference evidence="1" key="2">
    <citation type="submission" date="2023-06" db="EMBL/GenBank/DDBJ databases">
        <authorList>
            <consortium name="Lawrence Berkeley National Laboratory"/>
            <person name="Haridas S."/>
            <person name="Hensen N."/>
            <person name="Bonometti L."/>
            <person name="Westerberg I."/>
            <person name="Brannstrom I.O."/>
            <person name="Guillou S."/>
            <person name="Cros-Aarteil S."/>
            <person name="Calhoun S."/>
            <person name="Kuo A."/>
            <person name="Mondo S."/>
            <person name="Pangilinan J."/>
            <person name="Riley R."/>
            <person name="LaButti K."/>
            <person name="Andreopoulos B."/>
            <person name="Lipzen A."/>
            <person name="Chen C."/>
            <person name="Yanf M."/>
            <person name="Daum C."/>
            <person name="Ng V."/>
            <person name="Clum A."/>
            <person name="Steindorff A."/>
            <person name="Ohm R."/>
            <person name="Martin F."/>
            <person name="Silar P."/>
            <person name="Natvig D."/>
            <person name="Lalanne C."/>
            <person name="Gautier V."/>
            <person name="Ament-velasquez S.L."/>
            <person name="Kruys A."/>
            <person name="Hutchinson M.I."/>
            <person name="Powell A.J."/>
            <person name="Barry K."/>
            <person name="Miller A.N."/>
            <person name="Grigoriev I.V."/>
            <person name="Debuchy R."/>
            <person name="Gladieux P."/>
            <person name="Thoren M.H."/>
            <person name="Johannesson H."/>
        </authorList>
    </citation>
    <scope>NUCLEOTIDE SEQUENCE</scope>
    <source>
        <strain evidence="1">CBS 232.78</strain>
    </source>
</reference>